<evidence type="ECO:0000256" key="2">
    <source>
        <dbReference type="ARBA" id="ARBA00022737"/>
    </source>
</evidence>
<keyword evidence="12" id="KW-0687">Ribonucleoprotein</keyword>
<evidence type="ECO:0000259" key="11">
    <source>
        <dbReference type="PROSITE" id="PS50103"/>
    </source>
</evidence>
<evidence type="ECO:0000256" key="7">
    <source>
        <dbReference type="PROSITE-ProRule" id="PRU00723"/>
    </source>
</evidence>
<dbReference type="GO" id="GO:0089701">
    <property type="term" value="C:U2AF complex"/>
    <property type="evidence" value="ECO:0007669"/>
    <property type="project" value="InterPro"/>
</dbReference>
<feature type="zinc finger region" description="C3H1-type" evidence="7">
    <location>
        <begin position="195"/>
        <end position="223"/>
    </location>
</feature>
<evidence type="ECO:0000256" key="3">
    <source>
        <dbReference type="ARBA" id="ARBA00022771"/>
    </source>
</evidence>
<dbReference type="GO" id="GO:0000398">
    <property type="term" value="P:mRNA splicing, via spliceosome"/>
    <property type="evidence" value="ECO:0007669"/>
    <property type="project" value="InterPro"/>
</dbReference>
<evidence type="ECO:0000256" key="6">
    <source>
        <dbReference type="PROSITE-ProRule" id="PRU00176"/>
    </source>
</evidence>
<feature type="domain" description="C3H1-type" evidence="11">
    <location>
        <begin position="335"/>
        <end position="362"/>
    </location>
</feature>
<dbReference type="Pfam" id="PF00642">
    <property type="entry name" value="zf-CCCH"/>
    <property type="match status" value="1"/>
</dbReference>
<evidence type="ECO:0000256" key="9">
    <source>
        <dbReference type="SAM" id="MobiDB-lite"/>
    </source>
</evidence>
<evidence type="ECO:0000256" key="8">
    <source>
        <dbReference type="SAM" id="Coils"/>
    </source>
</evidence>
<keyword evidence="2" id="KW-0677">Repeat</keyword>
<dbReference type="InterPro" id="IPR003954">
    <property type="entry name" value="RRM_euk-type"/>
</dbReference>
<dbReference type="PANTHER" id="PTHR12620">
    <property type="entry name" value="U2 SNRNP AUXILIARY FACTOR, SMALL SUBUNIT"/>
    <property type="match status" value="1"/>
</dbReference>
<keyword evidence="8" id="KW-0175">Coiled coil</keyword>
<feature type="region of interest" description="Disordered" evidence="9">
    <location>
        <begin position="169"/>
        <end position="195"/>
    </location>
</feature>
<dbReference type="InterPro" id="IPR035979">
    <property type="entry name" value="RBD_domain_sf"/>
</dbReference>
<evidence type="ECO:0000256" key="1">
    <source>
        <dbReference type="ARBA" id="ARBA00022723"/>
    </source>
</evidence>
<dbReference type="Gene3D" id="3.30.70.330">
    <property type="match status" value="1"/>
</dbReference>
<feature type="domain" description="C3H1-type" evidence="11">
    <location>
        <begin position="195"/>
        <end position="223"/>
    </location>
</feature>
<evidence type="ECO:0000259" key="10">
    <source>
        <dbReference type="PROSITE" id="PS50102"/>
    </source>
</evidence>
<dbReference type="PRINTS" id="PR01848">
    <property type="entry name" value="U2AUXFACTOR"/>
</dbReference>
<evidence type="ECO:0000256" key="5">
    <source>
        <dbReference type="ARBA" id="ARBA00022884"/>
    </source>
</evidence>
<dbReference type="InterPro" id="IPR000571">
    <property type="entry name" value="Znf_CCCH"/>
</dbReference>
<dbReference type="InterPro" id="IPR009145">
    <property type="entry name" value="U2AF_small"/>
</dbReference>
<dbReference type="InterPro" id="IPR012677">
    <property type="entry name" value="Nucleotide-bd_a/b_plait_sf"/>
</dbReference>
<keyword evidence="5 6" id="KW-0694">RNA-binding</keyword>
<keyword evidence="3 7" id="KW-0863">Zinc-finger</keyword>
<evidence type="ECO:0000313" key="13">
    <source>
        <dbReference type="Proteomes" id="UP000770661"/>
    </source>
</evidence>
<name>A0A8J4YN80_CHIOP</name>
<feature type="zinc finger region" description="C3H1-type" evidence="7">
    <location>
        <begin position="335"/>
        <end position="362"/>
    </location>
</feature>
<keyword evidence="1 7" id="KW-0479">Metal-binding</keyword>
<dbReference type="GO" id="GO:1990904">
    <property type="term" value="C:ribonucleoprotein complex"/>
    <property type="evidence" value="ECO:0007669"/>
    <property type="project" value="UniProtKB-KW"/>
</dbReference>
<dbReference type="PROSITE" id="PS50103">
    <property type="entry name" value="ZF_C3H1"/>
    <property type="match status" value="2"/>
</dbReference>
<dbReference type="InterPro" id="IPR000504">
    <property type="entry name" value="RRM_dom"/>
</dbReference>
<feature type="coiled-coil region" evidence="8">
    <location>
        <begin position="81"/>
        <end position="111"/>
    </location>
</feature>
<dbReference type="OrthoDB" id="75923at2759"/>
<dbReference type="PROSITE" id="PS50102">
    <property type="entry name" value="RRM"/>
    <property type="match status" value="1"/>
</dbReference>
<organism evidence="12 13">
    <name type="scientific">Chionoecetes opilio</name>
    <name type="common">Atlantic snow crab</name>
    <name type="synonym">Cancer opilio</name>
    <dbReference type="NCBI Taxonomy" id="41210"/>
    <lineage>
        <taxon>Eukaryota</taxon>
        <taxon>Metazoa</taxon>
        <taxon>Ecdysozoa</taxon>
        <taxon>Arthropoda</taxon>
        <taxon>Crustacea</taxon>
        <taxon>Multicrustacea</taxon>
        <taxon>Malacostraca</taxon>
        <taxon>Eumalacostraca</taxon>
        <taxon>Eucarida</taxon>
        <taxon>Decapoda</taxon>
        <taxon>Pleocyemata</taxon>
        <taxon>Brachyura</taxon>
        <taxon>Eubrachyura</taxon>
        <taxon>Majoidea</taxon>
        <taxon>Majidae</taxon>
        <taxon>Chionoecetes</taxon>
    </lineage>
</organism>
<evidence type="ECO:0000256" key="4">
    <source>
        <dbReference type="ARBA" id="ARBA00022833"/>
    </source>
</evidence>
<dbReference type="Proteomes" id="UP000770661">
    <property type="component" value="Unassembled WGS sequence"/>
</dbReference>
<keyword evidence="13" id="KW-1185">Reference proteome</keyword>
<evidence type="ECO:0000313" key="12">
    <source>
        <dbReference type="EMBL" id="KAG0727001.1"/>
    </source>
</evidence>
<feature type="domain" description="RRM" evidence="10">
    <location>
        <begin position="227"/>
        <end position="326"/>
    </location>
</feature>
<dbReference type="GO" id="GO:0003723">
    <property type="term" value="F:RNA binding"/>
    <property type="evidence" value="ECO:0007669"/>
    <property type="project" value="UniProtKB-UniRule"/>
</dbReference>
<keyword evidence="4 7" id="KW-0862">Zinc</keyword>
<comment type="caution">
    <text evidence="12">The sequence shown here is derived from an EMBL/GenBank/DDBJ whole genome shotgun (WGS) entry which is preliminary data.</text>
</comment>
<dbReference type="CDD" id="cd12540">
    <property type="entry name" value="RRM_U2AFBPL"/>
    <property type="match status" value="1"/>
</dbReference>
<dbReference type="GO" id="GO:0008270">
    <property type="term" value="F:zinc ion binding"/>
    <property type="evidence" value="ECO:0007669"/>
    <property type="project" value="UniProtKB-KW"/>
</dbReference>
<protein>
    <submittedName>
        <fullName evidence="12">U2 small nuclear ribonucleoprotein auxiliary factor subunit-related protein 1</fullName>
    </submittedName>
</protein>
<sequence length="473" mass="54933">MAPAAVGLAVQTVLREDKCEVVPVRGTETWFGLTPPDLLSHKVWRQIVKRERRRRMRRGKAQHLHLKHQQEQAALMQDPVYLEGLERLQLMEEEARRLEEEEAERRKEEWMLRDAALHSKFIYEKRKKQLQEDQQKRQEELIKKEWEEKQNVEEERKKKAQDALLQAATQSLEKGQRPTHNPEPPLGYSRRPVSPPRREPCPFFIKTGACRFGVQCSRDHVYPERSTTVLLPNMYTHFGMEHLAMDEKDSDIALEYSESEIDQLFRDFFDDVLPEFQRCGQVVQFKVCCNMSAHLRGNVYVQFLSEAAAATACGLFNGRWYAGRPLTCYLVTIDKWKSALCGLNWRKQCPKGGHCNFLHAYRNPGNAFWQADKDLQPLGSVRRTPTPHRSSSERAREQDTEGQVKHRVRGEGVATIRKMVNLKHPSAFRRRIGKARQEPEGGITEEEKHIPSFKATSLAITVADTHRLHLLQE</sequence>
<gene>
    <name evidence="12" type="primary">Zrsr1</name>
    <name evidence="12" type="ORF">GWK47_035544</name>
</gene>
<feature type="compositionally biased region" description="Basic and acidic residues" evidence="9">
    <location>
        <begin position="390"/>
        <end position="404"/>
    </location>
</feature>
<reference evidence="12" key="1">
    <citation type="submission" date="2020-07" db="EMBL/GenBank/DDBJ databases">
        <title>The High-quality genome of the commercially important snow crab, Chionoecetes opilio.</title>
        <authorList>
            <person name="Jeong J.-H."/>
            <person name="Ryu S."/>
        </authorList>
    </citation>
    <scope>NUCLEOTIDE SEQUENCE</scope>
    <source>
        <strain evidence="12">MADBK_172401_WGS</strain>
        <tissue evidence="12">Digestive gland</tissue>
    </source>
</reference>
<feature type="region of interest" description="Disordered" evidence="9">
    <location>
        <begin position="378"/>
        <end position="408"/>
    </location>
</feature>
<dbReference type="SMART" id="SM00356">
    <property type="entry name" value="ZnF_C3H1"/>
    <property type="match status" value="2"/>
</dbReference>
<accession>A0A8J4YN80</accession>
<dbReference type="SUPFAM" id="SSF54928">
    <property type="entry name" value="RNA-binding domain, RBD"/>
    <property type="match status" value="1"/>
</dbReference>
<dbReference type="EMBL" id="JACEEZ010003824">
    <property type="protein sequence ID" value="KAG0727001.1"/>
    <property type="molecule type" value="Genomic_DNA"/>
</dbReference>
<dbReference type="SMART" id="SM00361">
    <property type="entry name" value="RRM_1"/>
    <property type="match status" value="1"/>
</dbReference>
<dbReference type="AlphaFoldDB" id="A0A8J4YN80"/>
<proteinExistence type="predicted"/>